<dbReference type="EMBL" id="CP051774">
    <property type="protein sequence ID" value="QJE97890.1"/>
    <property type="molecule type" value="Genomic_DNA"/>
</dbReference>
<feature type="signal peptide" evidence="1">
    <location>
        <begin position="1"/>
        <end position="21"/>
    </location>
</feature>
<keyword evidence="1" id="KW-0732">Signal</keyword>
<protein>
    <recommendedName>
        <fullName evidence="4">HEAT repeat domain-containing protein</fullName>
    </recommendedName>
</protein>
<name>A0A858RP32_9BACT</name>
<dbReference type="KEGG" id="luo:HHL09_19565"/>
<dbReference type="AlphaFoldDB" id="A0A858RP32"/>
<evidence type="ECO:0000313" key="3">
    <source>
        <dbReference type="Proteomes" id="UP000501812"/>
    </source>
</evidence>
<feature type="chain" id="PRO_5032353740" description="HEAT repeat domain-containing protein" evidence="1">
    <location>
        <begin position="22"/>
        <end position="346"/>
    </location>
</feature>
<accession>A0A858RP32</accession>
<evidence type="ECO:0000256" key="1">
    <source>
        <dbReference type="SAM" id="SignalP"/>
    </source>
</evidence>
<evidence type="ECO:0008006" key="4">
    <source>
        <dbReference type="Google" id="ProtNLM"/>
    </source>
</evidence>
<evidence type="ECO:0000313" key="2">
    <source>
        <dbReference type="EMBL" id="QJE97890.1"/>
    </source>
</evidence>
<keyword evidence="3" id="KW-1185">Reference proteome</keyword>
<proteinExistence type="predicted"/>
<dbReference type="Proteomes" id="UP000501812">
    <property type="component" value="Chromosome"/>
</dbReference>
<dbReference type="RefSeq" id="WP_169456316.1">
    <property type="nucleotide sequence ID" value="NZ_CP051774.1"/>
</dbReference>
<reference evidence="2 3" key="1">
    <citation type="submission" date="2020-04" db="EMBL/GenBank/DDBJ databases">
        <title>Luteolibacter sp. G-1-1-1 isolated from soil.</title>
        <authorList>
            <person name="Dahal R.H."/>
        </authorList>
    </citation>
    <scope>NUCLEOTIDE SEQUENCE [LARGE SCALE GENOMIC DNA]</scope>
    <source>
        <strain evidence="2 3">G-1-1-1</strain>
    </source>
</reference>
<gene>
    <name evidence="2" type="ORF">HHL09_19565</name>
</gene>
<organism evidence="2 3">
    <name type="scientific">Luteolibacter luteus</name>
    <dbReference type="NCBI Taxonomy" id="2728835"/>
    <lineage>
        <taxon>Bacteria</taxon>
        <taxon>Pseudomonadati</taxon>
        <taxon>Verrucomicrobiota</taxon>
        <taxon>Verrucomicrobiia</taxon>
        <taxon>Verrucomicrobiales</taxon>
        <taxon>Verrucomicrobiaceae</taxon>
        <taxon>Luteolibacter</taxon>
    </lineage>
</organism>
<sequence length="346" mass="37732">MKPVNIRFHLLLAALGAAGFAAGYIRPGKATTPVAKPSISHSRADDVLRSGDPEAMAKAMADLAQEDPAAYLKSISRFPAIDSRSEGLKAAAAKLATLDPKLAAGTLNSISDWKLRGEAWHEYLKHLEHLPLRKRIEVAMLAKDRPDILVSQAVIQPALRKDLEGTLSELSATDEFPGYYTTALYYASQARPDVAIRRIREAIANGELPPNSANDIVENLCQSGKIADLADWMKDASWPQGLAVNEWMAGGFSAVGPEKKDRMIDVITTLPDIRKNAILSGLPLEDCDADQAARVVNAIDSVELQEKVLTSWLSENRSTEEITRMSETLTSSRTLSLLQYLSTANR</sequence>